<dbReference type="Proteomes" id="UP000023758">
    <property type="component" value="Unassembled WGS sequence"/>
</dbReference>
<dbReference type="EMBL" id="KK207929">
    <property type="protein sequence ID" value="EZF48353.1"/>
    <property type="molecule type" value="Genomic_DNA"/>
</dbReference>
<name>A0A022VRG6_TRIRU</name>
<dbReference type="AlphaFoldDB" id="A0A022VRG6"/>
<reference evidence="1" key="1">
    <citation type="submission" date="2014-02" db="EMBL/GenBank/DDBJ databases">
        <title>The Genome Sequence of Trichophyton rubrum (morphotype fischeri) CBS 288.86.</title>
        <authorList>
            <consortium name="The Broad Institute Genomics Platform"/>
            <person name="Cuomo C.A."/>
            <person name="White T.C."/>
            <person name="Graser Y."/>
            <person name="Martinez-Rossi N."/>
            <person name="Heitman J."/>
            <person name="Young S.K."/>
            <person name="Zeng Q."/>
            <person name="Gargeya S."/>
            <person name="Abouelleil A."/>
            <person name="Alvarado L."/>
            <person name="Chapman S.B."/>
            <person name="Gainer-Dewar J."/>
            <person name="Goldberg J."/>
            <person name="Griggs A."/>
            <person name="Gujja S."/>
            <person name="Hansen M."/>
            <person name="Howarth C."/>
            <person name="Imamovic A."/>
            <person name="Larimer J."/>
            <person name="Martinez D."/>
            <person name="Murphy C."/>
            <person name="Pearson M.D."/>
            <person name="Persinoti G."/>
            <person name="Poon T."/>
            <person name="Priest M."/>
            <person name="Roberts A.D."/>
            <person name="Saif S."/>
            <person name="Shea T.D."/>
            <person name="Sykes S.N."/>
            <person name="Wortman J."/>
            <person name="Nusbaum C."/>
            <person name="Birren B."/>
        </authorList>
    </citation>
    <scope>NUCLEOTIDE SEQUENCE [LARGE SCALE GENOMIC DNA]</scope>
    <source>
        <strain evidence="1">CBS 288.86</strain>
    </source>
</reference>
<proteinExistence type="predicted"/>
<organism evidence="1">
    <name type="scientific">Trichophyton rubrum CBS 288.86</name>
    <dbReference type="NCBI Taxonomy" id="1215330"/>
    <lineage>
        <taxon>Eukaryota</taxon>
        <taxon>Fungi</taxon>
        <taxon>Dikarya</taxon>
        <taxon>Ascomycota</taxon>
        <taxon>Pezizomycotina</taxon>
        <taxon>Eurotiomycetes</taxon>
        <taxon>Eurotiomycetidae</taxon>
        <taxon>Onygenales</taxon>
        <taxon>Arthrodermataceae</taxon>
        <taxon>Trichophyton</taxon>
    </lineage>
</organism>
<gene>
    <name evidence="1" type="ORF">H103_07998</name>
</gene>
<accession>A0A022VRG6</accession>
<evidence type="ECO:0000313" key="1">
    <source>
        <dbReference type="EMBL" id="EZF48353.1"/>
    </source>
</evidence>
<dbReference type="HOGENOM" id="CLU_1289771_0_0_1"/>
<sequence length="226" mass="25431">MASPEHGVRRREMLTCTPYRELWGKRSRAKGILSQARKLATEPHGSSTNSRQRFAQKVDQPSRAWPLACSDGVLLATYTFQPPYGVIEIGRETMHELSTRLTEGGGCFTSKREEPVMPLTRCIWVFFRLKDLVYGSLGQDQSCVLSVTAAFIPSVTGARNNPSLILGLINHLAATVPTSFPWIKTELKMRKPTLTPLDHFNEIQHSNMHGEMKSMHILSKLRCRPV</sequence>
<protein>
    <submittedName>
        <fullName evidence="1">Uncharacterized protein</fullName>
    </submittedName>
</protein>